<keyword evidence="1" id="KW-0349">Heme</keyword>
<evidence type="ECO:0000256" key="1">
    <source>
        <dbReference type="HAMAP-Rule" id="MF_01972"/>
    </source>
</evidence>
<comment type="caution">
    <text evidence="1">Lacks conserved residue(s) required for the propagation of feature annotation.</text>
</comment>
<evidence type="ECO:0000313" key="2">
    <source>
        <dbReference type="EMBL" id="MBC6471164.1"/>
    </source>
</evidence>
<dbReference type="Gene3D" id="1.20.58.480">
    <property type="match status" value="1"/>
</dbReference>
<keyword evidence="3" id="KW-1185">Reference proteome</keyword>
<comment type="cofactor">
    <cofactor evidence="1">
        <name>heme</name>
        <dbReference type="ChEBI" id="CHEBI:30413"/>
    </cofactor>
    <text evidence="1">Binds 1 heme group per subunit.</text>
</comment>
<dbReference type="EMBL" id="JABVEC010000059">
    <property type="protein sequence ID" value="MBC6471164.1"/>
    <property type="molecule type" value="Genomic_DNA"/>
</dbReference>
<feature type="binding site" evidence="1">
    <location>
        <position position="119"/>
    </location>
    <ligand>
        <name>substrate</name>
    </ligand>
</feature>
<dbReference type="EC" id="1.13.11.11" evidence="1"/>
<proteinExistence type="inferred from homology"/>
<dbReference type="SUPFAM" id="SSF140959">
    <property type="entry name" value="Indolic compounds 2,3-dioxygenase-like"/>
    <property type="match status" value="1"/>
</dbReference>
<keyword evidence="1" id="KW-0223">Dioxygenase</keyword>
<dbReference type="PANTHER" id="PTHR10138:SF0">
    <property type="entry name" value="TRYPTOPHAN 2,3-DIOXYGENASE"/>
    <property type="match status" value="1"/>
</dbReference>
<evidence type="ECO:0000313" key="3">
    <source>
        <dbReference type="Proteomes" id="UP000805614"/>
    </source>
</evidence>
<organism evidence="2 3">
    <name type="scientific">Actinomadura alba</name>
    <dbReference type="NCBI Taxonomy" id="406431"/>
    <lineage>
        <taxon>Bacteria</taxon>
        <taxon>Bacillati</taxon>
        <taxon>Actinomycetota</taxon>
        <taxon>Actinomycetes</taxon>
        <taxon>Streptosporangiales</taxon>
        <taxon>Thermomonosporaceae</taxon>
        <taxon>Actinomadura</taxon>
    </lineage>
</organism>
<accession>A0ABR7M2X1</accession>
<name>A0ABR7M2X1_9ACTN</name>
<comment type="function">
    <text evidence="1">Heme-dependent dioxygenase that catalyzes the oxidative cleavage of the L-tryptophan (L-Trp) pyrrole ring and converts L-tryptophan to N-formyl-L-kynurenine. Catalyzes the oxidative cleavage of the indole moiety.</text>
</comment>
<dbReference type="InterPro" id="IPR037217">
    <property type="entry name" value="Trp/Indoleamine_2_3_dOase-like"/>
</dbReference>
<dbReference type="PANTHER" id="PTHR10138">
    <property type="entry name" value="TRYPTOPHAN 2,3-DIOXYGENASE"/>
    <property type="match status" value="1"/>
</dbReference>
<comment type="caution">
    <text evidence="2">The sequence shown here is derived from an EMBL/GenBank/DDBJ whole genome shotgun (WGS) entry which is preliminary data.</text>
</comment>
<keyword evidence="1" id="KW-0408">Iron</keyword>
<comment type="subunit">
    <text evidence="1">Homotetramer.</text>
</comment>
<keyword evidence="1" id="KW-0823">Tryptophan catabolism</keyword>
<feature type="binding site" evidence="1">
    <location>
        <position position="256"/>
    </location>
    <ligand>
        <name>substrate</name>
    </ligand>
</feature>
<dbReference type="HAMAP" id="MF_01972">
    <property type="entry name" value="T23O"/>
    <property type="match status" value="1"/>
</dbReference>
<feature type="binding site" description="axial binding residue" evidence="1">
    <location>
        <position position="242"/>
    </location>
    <ligand>
        <name>heme</name>
        <dbReference type="ChEBI" id="CHEBI:30413"/>
    </ligand>
    <ligandPart>
        <name>Fe</name>
        <dbReference type="ChEBI" id="CHEBI:18248"/>
    </ligandPart>
</feature>
<dbReference type="InterPro" id="IPR004981">
    <property type="entry name" value="Trp_2_3_dOase"/>
</dbReference>
<keyword evidence="1" id="KW-0560">Oxidoreductase</keyword>
<comment type="catalytic activity">
    <reaction evidence="1">
        <text>L-tryptophan + O2 = N-formyl-L-kynurenine</text>
        <dbReference type="Rhea" id="RHEA:24536"/>
        <dbReference type="ChEBI" id="CHEBI:15379"/>
        <dbReference type="ChEBI" id="CHEBI:57912"/>
        <dbReference type="ChEBI" id="CHEBI:58629"/>
        <dbReference type="EC" id="1.13.11.11"/>
    </reaction>
</comment>
<comment type="similarity">
    <text evidence="1">Belongs to the tryptophan 2,3-dioxygenase family.</text>
</comment>
<gene>
    <name evidence="1" type="primary">kynA</name>
    <name evidence="2" type="ORF">HKK74_37610</name>
</gene>
<sequence>MGQERHTTIAADKPGAPRLSFGPADTPYAAYAHIDTLHRLQEPRSGVSAEMSFIVTTQVMELLFGLLEYEWTQARQELRADDVPGAIAALRRGLHVQDVLVTSWDLLATLTPVEFNAFRDQLGEASGFQSAAYRRLEFLIGNKSEPMLRPHAGVPKAHAELSAALRTPSLYDEALALLHRRGLPIPEASLDRDWTSPYDPSEDVERAWQTVYGPGTEHRDLADLAEVLLDVAERVTRWRQRHYASVKRAMGAKPGTAGSSGLGWLRRAMDQDVFPELWSARTGI</sequence>
<protein>
    <recommendedName>
        <fullName evidence="1">Tryptophan 2,3-dioxygenase</fullName>
        <shortName evidence="1">TDO</shortName>
        <ecNumber evidence="1">1.13.11.11</ecNumber>
    </recommendedName>
    <alternativeName>
        <fullName evidence="1">Tryptamin 2,3-dioxygenase</fullName>
    </alternativeName>
    <alternativeName>
        <fullName evidence="1">Tryptophan oxygenase</fullName>
        <shortName evidence="1">TO</shortName>
        <shortName evidence="1">TRPO</shortName>
    </alternativeName>
    <alternativeName>
        <fullName evidence="1">Tryptophan pyrrolase</fullName>
    </alternativeName>
    <alternativeName>
        <fullName evidence="1">Tryptophanase</fullName>
    </alternativeName>
</protein>
<comment type="pathway">
    <text evidence="1">Amino-acid degradation; L-tryptophan degradation via kynurenine pathway; L-kynurenine from L-tryptophan: step 1/2.</text>
</comment>
<keyword evidence="1" id="KW-0479">Metal-binding</keyword>
<dbReference type="Pfam" id="PF03301">
    <property type="entry name" value="Trp_dioxygenase"/>
    <property type="match status" value="2"/>
</dbReference>
<dbReference type="Proteomes" id="UP000805614">
    <property type="component" value="Unassembled WGS sequence"/>
</dbReference>
<reference evidence="2 3" key="1">
    <citation type="submission" date="2020-06" db="EMBL/GenBank/DDBJ databases">
        <title>Actinomadura xiongansis sp. nov., isolated from soil of Baiyangdian.</title>
        <authorList>
            <person name="Zhang X."/>
        </authorList>
    </citation>
    <scope>NUCLEOTIDE SEQUENCE [LARGE SCALE GENOMIC DNA]</scope>
    <source>
        <strain evidence="2 3">HBUM206468</strain>
    </source>
</reference>
<dbReference type="RefSeq" id="WP_187248204.1">
    <property type="nucleotide sequence ID" value="NZ_BAAAOK010000005.1"/>
</dbReference>